<reference evidence="1" key="2">
    <citation type="submission" date="2023-06" db="EMBL/GenBank/DDBJ databases">
        <authorList>
            <consortium name="Lawrence Berkeley National Laboratory"/>
            <person name="Haridas S."/>
            <person name="Hensen N."/>
            <person name="Bonometti L."/>
            <person name="Westerberg I."/>
            <person name="Brannstrom I.O."/>
            <person name="Guillou S."/>
            <person name="Cros-Aarteil S."/>
            <person name="Calhoun S."/>
            <person name="Kuo A."/>
            <person name="Mondo S."/>
            <person name="Pangilinan J."/>
            <person name="Riley R."/>
            <person name="Labutti K."/>
            <person name="Andreopoulos B."/>
            <person name="Lipzen A."/>
            <person name="Chen C."/>
            <person name="Yanf M."/>
            <person name="Daum C."/>
            <person name="Ng V."/>
            <person name="Clum A."/>
            <person name="Steindorff A."/>
            <person name="Ohm R."/>
            <person name="Martin F."/>
            <person name="Silar P."/>
            <person name="Natvig D."/>
            <person name="Lalanne C."/>
            <person name="Gautier V."/>
            <person name="Ament-Velasquez S.L."/>
            <person name="Kruys A."/>
            <person name="Hutchinson M.I."/>
            <person name="Powell A.J."/>
            <person name="Barry K."/>
            <person name="Miller A.N."/>
            <person name="Grigoriev I.V."/>
            <person name="Debuchy R."/>
            <person name="Gladieux P."/>
            <person name="Thoren M.H."/>
            <person name="Johannesson H."/>
        </authorList>
    </citation>
    <scope>NUCLEOTIDE SEQUENCE</scope>
    <source>
        <strain evidence="1">CBS 168.71</strain>
    </source>
</reference>
<evidence type="ECO:0000313" key="2">
    <source>
        <dbReference type="Proteomes" id="UP001278766"/>
    </source>
</evidence>
<dbReference type="EMBL" id="JAUEPN010000006">
    <property type="protein sequence ID" value="KAK3293108.1"/>
    <property type="molecule type" value="Genomic_DNA"/>
</dbReference>
<reference evidence="1" key="1">
    <citation type="journal article" date="2023" name="Mol. Phylogenet. Evol.">
        <title>Genome-scale phylogeny and comparative genomics of the fungal order Sordariales.</title>
        <authorList>
            <person name="Hensen N."/>
            <person name="Bonometti L."/>
            <person name="Westerberg I."/>
            <person name="Brannstrom I.O."/>
            <person name="Guillou S."/>
            <person name="Cros-Aarteil S."/>
            <person name="Calhoun S."/>
            <person name="Haridas S."/>
            <person name="Kuo A."/>
            <person name="Mondo S."/>
            <person name="Pangilinan J."/>
            <person name="Riley R."/>
            <person name="LaButti K."/>
            <person name="Andreopoulos B."/>
            <person name="Lipzen A."/>
            <person name="Chen C."/>
            <person name="Yan M."/>
            <person name="Daum C."/>
            <person name="Ng V."/>
            <person name="Clum A."/>
            <person name="Steindorff A."/>
            <person name="Ohm R.A."/>
            <person name="Martin F."/>
            <person name="Silar P."/>
            <person name="Natvig D.O."/>
            <person name="Lalanne C."/>
            <person name="Gautier V."/>
            <person name="Ament-Velasquez S.L."/>
            <person name="Kruys A."/>
            <person name="Hutchinson M.I."/>
            <person name="Powell A.J."/>
            <person name="Barry K."/>
            <person name="Miller A.N."/>
            <person name="Grigoriev I.V."/>
            <person name="Debuchy R."/>
            <person name="Gladieux P."/>
            <person name="Hiltunen Thoren M."/>
            <person name="Johannesson H."/>
        </authorList>
    </citation>
    <scope>NUCLEOTIDE SEQUENCE</scope>
    <source>
        <strain evidence="1">CBS 168.71</strain>
    </source>
</reference>
<dbReference type="AlphaFoldDB" id="A0AAE0HAR1"/>
<sequence>MATPIPIALVEANEDFARAIQRELLPQFLVVHVCLSAERATFELANCYAGPAAGSPHECPVGSNMQVPAEERSEPRAVLVGTSIEDRAIFAIRDSAERGLPDITTVKMDVGDDPTDVGMVMIRIHEQLDRLVDEGVLRAE</sequence>
<accession>A0AAE0HAR1</accession>
<evidence type="ECO:0000313" key="1">
    <source>
        <dbReference type="EMBL" id="KAK3293108.1"/>
    </source>
</evidence>
<name>A0AAE0HAR1_9PEZI</name>
<dbReference type="RefSeq" id="XP_062656622.1">
    <property type="nucleotide sequence ID" value="XM_062804316.1"/>
</dbReference>
<comment type="caution">
    <text evidence="1">The sequence shown here is derived from an EMBL/GenBank/DDBJ whole genome shotgun (WGS) entry which is preliminary data.</text>
</comment>
<protein>
    <submittedName>
        <fullName evidence="1">Uncharacterized protein</fullName>
    </submittedName>
</protein>
<gene>
    <name evidence="1" type="ORF">B0H64DRAFT_403522</name>
</gene>
<proteinExistence type="predicted"/>
<organism evidence="1 2">
    <name type="scientific">Chaetomium fimeti</name>
    <dbReference type="NCBI Taxonomy" id="1854472"/>
    <lineage>
        <taxon>Eukaryota</taxon>
        <taxon>Fungi</taxon>
        <taxon>Dikarya</taxon>
        <taxon>Ascomycota</taxon>
        <taxon>Pezizomycotina</taxon>
        <taxon>Sordariomycetes</taxon>
        <taxon>Sordariomycetidae</taxon>
        <taxon>Sordariales</taxon>
        <taxon>Chaetomiaceae</taxon>
        <taxon>Chaetomium</taxon>
    </lineage>
</organism>
<dbReference type="Proteomes" id="UP001278766">
    <property type="component" value="Unassembled WGS sequence"/>
</dbReference>
<dbReference type="GeneID" id="87841264"/>
<keyword evidence="2" id="KW-1185">Reference proteome</keyword>